<accession>A0ABW3ZUC9</accession>
<reference evidence="2" key="1">
    <citation type="journal article" date="2019" name="Int. J. Syst. Evol. Microbiol.">
        <title>The Global Catalogue of Microorganisms (GCM) 10K type strain sequencing project: providing services to taxonomists for standard genome sequencing and annotation.</title>
        <authorList>
            <consortium name="The Broad Institute Genomics Platform"/>
            <consortium name="The Broad Institute Genome Sequencing Center for Infectious Disease"/>
            <person name="Wu L."/>
            <person name="Ma J."/>
        </authorList>
    </citation>
    <scope>NUCLEOTIDE SEQUENCE [LARGE SCALE GENOMIC DNA]</scope>
    <source>
        <strain evidence="2">CCUG 54822</strain>
    </source>
</reference>
<evidence type="ECO:0000313" key="2">
    <source>
        <dbReference type="Proteomes" id="UP001597178"/>
    </source>
</evidence>
<evidence type="ECO:0000313" key="1">
    <source>
        <dbReference type="EMBL" id="MFD1361864.1"/>
    </source>
</evidence>
<dbReference type="Pfam" id="PF10778">
    <property type="entry name" value="DehI"/>
    <property type="match status" value="1"/>
</dbReference>
<keyword evidence="2" id="KW-1185">Reference proteome</keyword>
<dbReference type="RefSeq" id="WP_382399827.1">
    <property type="nucleotide sequence ID" value="NZ_JBHTNH010000019.1"/>
</dbReference>
<sequence length="278" mass="31822">MLKMDYGVPEIYKQEAYGDLANIYEDIQTVLKVPVVNFMFRTLALYDTFLGTAWTQVRANMLTVEMEKAADKLRYPDIDVKAPEINWETIYNLSTIEQIKRIIFTFNYVNPKLLLIASAWAESLGNRSIQGTQSYDGDIAPGVFHGLEDVHLVDICHATPDVQSLLVDIVKKHRAFDAASDYRALANYPVFLGKSWESLKPYVGSDDYHLLGADLKQQSIELVHDRMPFPVTINTDYLYQIYSPREMAGMMGIVAMFQNLLPDLIIEGEFFRRMIAER</sequence>
<proteinExistence type="predicted"/>
<comment type="caution">
    <text evidence="1">The sequence shown here is derived from an EMBL/GenBank/DDBJ whole genome shotgun (WGS) entry which is preliminary data.</text>
</comment>
<name>A0ABW3ZUC9_9BACI</name>
<protein>
    <submittedName>
        <fullName evidence="1">Halocarboxylic acid dehydrogenase DehI family protein</fullName>
    </submittedName>
</protein>
<gene>
    <name evidence="1" type="ORF">ACFQ4A_09380</name>
</gene>
<dbReference type="EMBL" id="JBHTNH010000019">
    <property type="protein sequence ID" value="MFD1361864.1"/>
    <property type="molecule type" value="Genomic_DNA"/>
</dbReference>
<organism evidence="1 2">
    <name type="scientific">Lentibacillus salinarum</name>
    <dbReference type="NCBI Taxonomy" id="446820"/>
    <lineage>
        <taxon>Bacteria</taxon>
        <taxon>Bacillati</taxon>
        <taxon>Bacillota</taxon>
        <taxon>Bacilli</taxon>
        <taxon>Bacillales</taxon>
        <taxon>Bacillaceae</taxon>
        <taxon>Lentibacillus</taxon>
    </lineage>
</organism>
<dbReference type="InterPro" id="IPR019714">
    <property type="entry name" value="2-haloacid_dehalogenase_DehI"/>
</dbReference>
<dbReference type="Proteomes" id="UP001597178">
    <property type="component" value="Unassembled WGS sequence"/>
</dbReference>